<dbReference type="InterPro" id="IPR051448">
    <property type="entry name" value="CdaR-like_regulators"/>
</dbReference>
<dbReference type="InterPro" id="IPR042070">
    <property type="entry name" value="PucR_C-HTH_sf"/>
</dbReference>
<dbReference type="KEGG" id="kphy:AOZ06_30720"/>
<evidence type="ECO:0000259" key="1">
    <source>
        <dbReference type="Pfam" id="PF13556"/>
    </source>
</evidence>
<feature type="domain" description="PucR C-terminal helix-turn-helix" evidence="1">
    <location>
        <begin position="311"/>
        <end position="363"/>
    </location>
</feature>
<dbReference type="PANTHER" id="PTHR33744:SF7">
    <property type="entry name" value="PUCR FAMILY TRANSCRIPTIONAL REGULATOR"/>
    <property type="match status" value="1"/>
</dbReference>
<dbReference type="Pfam" id="PF14361">
    <property type="entry name" value="RsbRD_N"/>
    <property type="match status" value="1"/>
</dbReference>
<accession>A0A0N9I464</accession>
<proteinExistence type="predicted"/>
<dbReference type="OrthoDB" id="33973at2"/>
<dbReference type="RefSeq" id="WP_054292592.1">
    <property type="nucleotide sequence ID" value="NZ_CP012752.1"/>
</dbReference>
<organism evidence="3 4">
    <name type="scientific">Kibdelosporangium phytohabitans</name>
    <dbReference type="NCBI Taxonomy" id="860235"/>
    <lineage>
        <taxon>Bacteria</taxon>
        <taxon>Bacillati</taxon>
        <taxon>Actinomycetota</taxon>
        <taxon>Actinomycetes</taxon>
        <taxon>Pseudonocardiales</taxon>
        <taxon>Pseudonocardiaceae</taxon>
        <taxon>Kibdelosporangium</taxon>
    </lineage>
</organism>
<reference evidence="3 4" key="1">
    <citation type="submission" date="2015-07" db="EMBL/GenBank/DDBJ databases">
        <title>Genome sequencing of Kibdelosporangium phytohabitans.</title>
        <authorList>
            <person name="Qin S."/>
            <person name="Xing K."/>
        </authorList>
    </citation>
    <scope>NUCLEOTIDE SEQUENCE [LARGE SCALE GENOMIC DNA]</scope>
    <source>
        <strain evidence="3 4">KLBMP1111</strain>
    </source>
</reference>
<dbReference type="Pfam" id="PF13556">
    <property type="entry name" value="HTH_30"/>
    <property type="match status" value="1"/>
</dbReference>
<evidence type="ECO:0000313" key="4">
    <source>
        <dbReference type="Proteomes" id="UP000063699"/>
    </source>
</evidence>
<feature type="domain" description="RsbT co-antagonist protein RsbRD N-terminal" evidence="2">
    <location>
        <begin position="19"/>
        <end position="155"/>
    </location>
</feature>
<dbReference type="InterPro" id="IPR025751">
    <property type="entry name" value="RsbRD_N_dom"/>
</dbReference>
<gene>
    <name evidence="3" type="ORF">AOZ06_30720</name>
</gene>
<dbReference type="Proteomes" id="UP000063699">
    <property type="component" value="Chromosome"/>
</dbReference>
<sequence length="372" mass="40305">MTVRAVLSDLLRDPVLLDAAVNRLVARIRTRVPEYDRIPDAALRQGNRQIMVVALAHLREGRMPDGAELREINTVGAERARQGISLSAVLAAYSAAGEEFWKLLSTEGKRRGADDAVLLTMVHLIWRWLDAVTVAAAEAHREVELRSAREDEQRMGDALRALLTQAPSELATQQYLVQLGLAPGGRYSALRGRLAPGVTVSALRAAMPEDGLVAAMVHQDVLGLLTSTVELLPSLGTFGIGPMEADLRASYVAAGRALTAALRLGLTGPHSLASLRLSGIAAVDGDMAKVLTDRLLVPLRVKGSFGEEIWRSVLAYLSHGLRVDETAAAMHVHPNTLRHRLTHFADLTGADLRDPADLAEIWWLSAVPPRVR</sequence>
<evidence type="ECO:0000313" key="3">
    <source>
        <dbReference type="EMBL" id="ALG10689.1"/>
    </source>
</evidence>
<dbReference type="InterPro" id="IPR025736">
    <property type="entry name" value="PucR_C-HTH_dom"/>
</dbReference>
<dbReference type="STRING" id="860235.AOZ06_30720"/>
<protein>
    <submittedName>
        <fullName evidence="3">Uncharacterized protein</fullName>
    </submittedName>
</protein>
<keyword evidence="4" id="KW-1185">Reference proteome</keyword>
<dbReference type="AlphaFoldDB" id="A0A0N9I464"/>
<dbReference type="Gene3D" id="1.10.10.2840">
    <property type="entry name" value="PucR C-terminal helix-turn-helix domain"/>
    <property type="match status" value="1"/>
</dbReference>
<name>A0A0N9I464_9PSEU</name>
<evidence type="ECO:0000259" key="2">
    <source>
        <dbReference type="Pfam" id="PF14361"/>
    </source>
</evidence>
<dbReference type="EMBL" id="CP012752">
    <property type="protein sequence ID" value="ALG10689.1"/>
    <property type="molecule type" value="Genomic_DNA"/>
</dbReference>
<dbReference type="PANTHER" id="PTHR33744">
    <property type="entry name" value="CARBOHYDRATE DIACID REGULATOR"/>
    <property type="match status" value="1"/>
</dbReference>